<reference evidence="4" key="1">
    <citation type="journal article" date="2022" name="New Phytol.">
        <title>Evolutionary transition to the ectomycorrhizal habit in the genomes of a hyperdiverse lineage of mushroom-forming fungi.</title>
        <authorList>
            <person name="Looney B."/>
            <person name="Miyauchi S."/>
            <person name="Morin E."/>
            <person name="Drula E."/>
            <person name="Courty P.E."/>
            <person name="Kohler A."/>
            <person name="Kuo A."/>
            <person name="LaButti K."/>
            <person name="Pangilinan J."/>
            <person name="Lipzen A."/>
            <person name="Riley R."/>
            <person name="Andreopoulos W."/>
            <person name="He G."/>
            <person name="Johnson J."/>
            <person name="Nolan M."/>
            <person name="Tritt A."/>
            <person name="Barry K.W."/>
            <person name="Grigoriev I.V."/>
            <person name="Nagy L.G."/>
            <person name="Hibbett D."/>
            <person name="Henrissat B."/>
            <person name="Matheny P.B."/>
            <person name="Labbe J."/>
            <person name="Martin F.M."/>
        </authorList>
    </citation>
    <scope>NUCLEOTIDE SEQUENCE</scope>
    <source>
        <strain evidence="4">BPL690</strain>
    </source>
</reference>
<keyword evidence="5" id="KW-1185">Reference proteome</keyword>
<evidence type="ECO:0000313" key="5">
    <source>
        <dbReference type="Proteomes" id="UP001203297"/>
    </source>
</evidence>
<dbReference type="SMART" id="SM00320">
    <property type="entry name" value="WD40"/>
    <property type="match status" value="5"/>
</dbReference>
<feature type="repeat" description="WD" evidence="3">
    <location>
        <begin position="140"/>
        <end position="181"/>
    </location>
</feature>
<evidence type="ECO:0000313" key="4">
    <source>
        <dbReference type="EMBL" id="KAI0289701.1"/>
    </source>
</evidence>
<dbReference type="PANTHER" id="PTHR10971">
    <property type="entry name" value="MRNA EXPORT FACTOR AND BUB3"/>
    <property type="match status" value="1"/>
</dbReference>
<organism evidence="4 5">
    <name type="scientific">Multifurca ochricompacta</name>
    <dbReference type="NCBI Taxonomy" id="376703"/>
    <lineage>
        <taxon>Eukaryota</taxon>
        <taxon>Fungi</taxon>
        <taxon>Dikarya</taxon>
        <taxon>Basidiomycota</taxon>
        <taxon>Agaricomycotina</taxon>
        <taxon>Agaricomycetes</taxon>
        <taxon>Russulales</taxon>
        <taxon>Russulaceae</taxon>
        <taxon>Multifurca</taxon>
    </lineage>
</organism>
<keyword evidence="1 3" id="KW-0853">WD repeat</keyword>
<evidence type="ECO:0000256" key="1">
    <source>
        <dbReference type="ARBA" id="ARBA00022574"/>
    </source>
</evidence>
<dbReference type="Proteomes" id="UP001203297">
    <property type="component" value="Unassembled WGS sequence"/>
</dbReference>
<sequence>MLVTMKDIRSMEEESADILHNITPCSSEGLTSLAASTSTLTIDHSQDEHDHGGHDCLQFSPASPNFLLASAWDSSSLSVSTIVIQTVRLYDIAANEEKTKFDHRAAVLSTTFSDASHAYSGGLDASLRELELESEKIHALGQHDDAISSVCYSGEAKAIITGSWDRSIHFWDPRAATTQQSSHQLPERIYFMDAPSLFHILDVRKMETPEQTRDNSLKFLTRALACMSDGQGYATASVEGRIAVEYFDPSSAVQEKKYAFKCHRQTIDEVDHVWPVNALAFHPTYNTFASGGSDATVSIWDHKVKKRLRQFPRYNSSVSTLAFSADGSRLAIGASYTWDAGEEGARTADRPALFVRELGEEVKPKGWGTS</sequence>
<gene>
    <name evidence="4" type="ORF">B0F90DRAFT_1861614</name>
</gene>
<dbReference type="InterPro" id="IPR001680">
    <property type="entry name" value="WD40_rpt"/>
</dbReference>
<feature type="repeat" description="WD" evidence="3">
    <location>
        <begin position="269"/>
        <end position="310"/>
    </location>
</feature>
<proteinExistence type="predicted"/>
<evidence type="ECO:0000256" key="3">
    <source>
        <dbReference type="PROSITE-ProRule" id="PRU00221"/>
    </source>
</evidence>
<name>A0AAD4LUG5_9AGAM</name>
<dbReference type="PROSITE" id="PS50294">
    <property type="entry name" value="WD_REPEATS_REGION"/>
    <property type="match status" value="2"/>
</dbReference>
<comment type="caution">
    <text evidence="4">The sequence shown here is derived from an EMBL/GenBank/DDBJ whole genome shotgun (WGS) entry which is preliminary data.</text>
</comment>
<dbReference type="PROSITE" id="PS50082">
    <property type="entry name" value="WD_REPEATS_2"/>
    <property type="match status" value="2"/>
</dbReference>
<dbReference type="AlphaFoldDB" id="A0AAD4LUG5"/>
<dbReference type="SUPFAM" id="SSF50978">
    <property type="entry name" value="WD40 repeat-like"/>
    <property type="match status" value="1"/>
</dbReference>
<evidence type="ECO:0000256" key="2">
    <source>
        <dbReference type="ARBA" id="ARBA00022737"/>
    </source>
</evidence>
<protein>
    <submittedName>
        <fullName evidence="4">WD40-repeat-containing domain protein</fullName>
    </submittedName>
</protein>
<dbReference type="Gene3D" id="2.130.10.10">
    <property type="entry name" value="YVTN repeat-like/Quinoprotein amine dehydrogenase"/>
    <property type="match status" value="1"/>
</dbReference>
<keyword evidence="2" id="KW-0677">Repeat</keyword>
<accession>A0AAD4LUG5</accession>
<dbReference type="InterPro" id="IPR015943">
    <property type="entry name" value="WD40/YVTN_repeat-like_dom_sf"/>
</dbReference>
<dbReference type="Pfam" id="PF00400">
    <property type="entry name" value="WD40"/>
    <property type="match status" value="2"/>
</dbReference>
<dbReference type="EMBL" id="WTXG01000285">
    <property type="protein sequence ID" value="KAI0289701.1"/>
    <property type="molecule type" value="Genomic_DNA"/>
</dbReference>
<dbReference type="InterPro" id="IPR036322">
    <property type="entry name" value="WD40_repeat_dom_sf"/>
</dbReference>